<comment type="caution">
    <text evidence="2">The sequence shown here is derived from an EMBL/GenBank/DDBJ whole genome shotgun (WGS) entry which is preliminary data.</text>
</comment>
<organism evidence="2 3">
    <name type="scientific">Kitasatospora cystarginea</name>
    <dbReference type="NCBI Taxonomy" id="58350"/>
    <lineage>
        <taxon>Bacteria</taxon>
        <taxon>Bacillati</taxon>
        <taxon>Actinomycetota</taxon>
        <taxon>Actinomycetes</taxon>
        <taxon>Kitasatosporales</taxon>
        <taxon>Streptomycetaceae</taxon>
        <taxon>Kitasatospora</taxon>
    </lineage>
</organism>
<evidence type="ECO:0000256" key="1">
    <source>
        <dbReference type="SAM" id="SignalP"/>
    </source>
</evidence>
<dbReference type="EMBL" id="BAAATR010000013">
    <property type="protein sequence ID" value="GAA2248262.1"/>
    <property type="molecule type" value="Genomic_DNA"/>
</dbReference>
<dbReference type="RefSeq" id="WP_344637173.1">
    <property type="nucleotide sequence ID" value="NZ_BAAATR010000013.1"/>
</dbReference>
<feature type="signal peptide" evidence="1">
    <location>
        <begin position="1"/>
        <end position="29"/>
    </location>
</feature>
<gene>
    <name evidence="2" type="ORF">GCM10010430_33300</name>
</gene>
<sequence length="264" mass="27037">MNLKLTTVTALACAALTAGALGGGGTALAADSPSPSASPSAALASNGVAKLSGPNVVLSAIKALKDGHSSHVNGRIDDGVNLVTFDLSMDVGGNCNGSVSESFLGNFQVTRVGNDLWVKPDQAFWQNHGGQAVAKLVGDRYLKTTADNVQFLELASICDLSQLADSLSPTGVDLTTGPQGSSNGVPAVSVLGTKGEEHGTLWVATQGRPYPLHFQRTGGIGSEMLNFKEFSVPVKKTTPAPSQSIDLNRLTQIFGSTPSGTATT</sequence>
<protein>
    <recommendedName>
        <fullName evidence="4">Lipoprotein</fullName>
    </recommendedName>
</protein>
<evidence type="ECO:0000313" key="2">
    <source>
        <dbReference type="EMBL" id="GAA2248262.1"/>
    </source>
</evidence>
<reference evidence="3" key="1">
    <citation type="journal article" date="2019" name="Int. J. Syst. Evol. Microbiol.">
        <title>The Global Catalogue of Microorganisms (GCM) 10K type strain sequencing project: providing services to taxonomists for standard genome sequencing and annotation.</title>
        <authorList>
            <consortium name="The Broad Institute Genomics Platform"/>
            <consortium name="The Broad Institute Genome Sequencing Center for Infectious Disease"/>
            <person name="Wu L."/>
            <person name="Ma J."/>
        </authorList>
    </citation>
    <scope>NUCLEOTIDE SEQUENCE [LARGE SCALE GENOMIC DNA]</scope>
    <source>
        <strain evidence="3">JCM 7356</strain>
    </source>
</reference>
<evidence type="ECO:0008006" key="4">
    <source>
        <dbReference type="Google" id="ProtNLM"/>
    </source>
</evidence>
<proteinExistence type="predicted"/>
<dbReference type="Proteomes" id="UP001500305">
    <property type="component" value="Unassembled WGS sequence"/>
</dbReference>
<keyword evidence="1" id="KW-0732">Signal</keyword>
<evidence type="ECO:0000313" key="3">
    <source>
        <dbReference type="Proteomes" id="UP001500305"/>
    </source>
</evidence>
<feature type="chain" id="PRO_5046964937" description="Lipoprotein" evidence="1">
    <location>
        <begin position="30"/>
        <end position="264"/>
    </location>
</feature>
<keyword evidence="3" id="KW-1185">Reference proteome</keyword>
<accession>A0ABP5R4I5</accession>
<name>A0ABP5R4I5_9ACTN</name>